<organism evidence="4 5">
    <name type="scientific">Azospirillum palustre</name>
    <dbReference type="NCBI Taxonomy" id="2044885"/>
    <lineage>
        <taxon>Bacteria</taxon>
        <taxon>Pseudomonadati</taxon>
        <taxon>Pseudomonadota</taxon>
        <taxon>Alphaproteobacteria</taxon>
        <taxon>Rhodospirillales</taxon>
        <taxon>Azospirillaceae</taxon>
        <taxon>Azospirillum</taxon>
    </lineage>
</organism>
<evidence type="ECO:0000313" key="5">
    <source>
        <dbReference type="Proteomes" id="UP000225379"/>
    </source>
</evidence>
<protein>
    <recommendedName>
        <fullName evidence="3">Caspase family p20 domain-containing protein</fullName>
    </recommendedName>
</protein>
<keyword evidence="2" id="KW-0812">Transmembrane</keyword>
<feature type="region of interest" description="Disordered" evidence="1">
    <location>
        <begin position="703"/>
        <end position="758"/>
    </location>
</feature>
<evidence type="ECO:0000256" key="1">
    <source>
        <dbReference type="SAM" id="MobiDB-lite"/>
    </source>
</evidence>
<dbReference type="GO" id="GO:0006508">
    <property type="term" value="P:proteolysis"/>
    <property type="evidence" value="ECO:0007669"/>
    <property type="project" value="InterPro"/>
</dbReference>
<dbReference type="EMBL" id="PDKW01000040">
    <property type="protein sequence ID" value="PGH56981.1"/>
    <property type="molecule type" value="Genomic_DNA"/>
</dbReference>
<dbReference type="Pfam" id="PF00656">
    <property type="entry name" value="Peptidase_C14"/>
    <property type="match status" value="1"/>
</dbReference>
<dbReference type="Gene3D" id="2.30.30.40">
    <property type="entry name" value="SH3 Domains"/>
    <property type="match status" value="1"/>
</dbReference>
<feature type="transmembrane region" description="Helical" evidence="2">
    <location>
        <begin position="64"/>
        <end position="89"/>
    </location>
</feature>
<keyword evidence="5" id="KW-1185">Reference proteome</keyword>
<dbReference type="InterPro" id="IPR001309">
    <property type="entry name" value="Pept_C14_p20"/>
</dbReference>
<evidence type="ECO:0000256" key="2">
    <source>
        <dbReference type="SAM" id="Phobius"/>
    </source>
</evidence>
<keyword evidence="2" id="KW-1133">Transmembrane helix</keyword>
<dbReference type="PANTHER" id="PTHR22576">
    <property type="entry name" value="MUCOSA ASSOCIATED LYMPHOID TISSUE LYMPHOMA TRANSLOCATION PROTEIN 1/PARACASPASE"/>
    <property type="match status" value="1"/>
</dbReference>
<dbReference type="Pfam" id="PF08239">
    <property type="entry name" value="SH3_3"/>
    <property type="match status" value="1"/>
</dbReference>
<name>A0A2B8BGD2_9PROT</name>
<keyword evidence="2" id="KW-0472">Membrane</keyword>
<feature type="domain" description="Caspase family p20" evidence="3">
    <location>
        <begin position="109"/>
        <end position="238"/>
    </location>
</feature>
<evidence type="ECO:0000313" key="4">
    <source>
        <dbReference type="EMBL" id="PGH56981.1"/>
    </source>
</evidence>
<dbReference type="PROSITE" id="PS50208">
    <property type="entry name" value="CASPASE_P20"/>
    <property type="match status" value="1"/>
</dbReference>
<dbReference type="OrthoDB" id="9768004at2"/>
<comment type="caution">
    <text evidence="4">The sequence shown here is derived from an EMBL/GenBank/DDBJ whole genome shotgun (WGS) entry which is preliminary data.</text>
</comment>
<dbReference type="InterPro" id="IPR011600">
    <property type="entry name" value="Pept_C14_caspase"/>
</dbReference>
<feature type="region of interest" description="Disordered" evidence="1">
    <location>
        <begin position="607"/>
        <end position="628"/>
    </location>
</feature>
<accession>A0A2B8BGD2</accession>
<dbReference type="SUPFAM" id="SSF52129">
    <property type="entry name" value="Caspase-like"/>
    <property type="match status" value="1"/>
</dbReference>
<dbReference type="GO" id="GO:0004197">
    <property type="term" value="F:cysteine-type endopeptidase activity"/>
    <property type="evidence" value="ECO:0007669"/>
    <property type="project" value="InterPro"/>
</dbReference>
<dbReference type="Pfam" id="PF17963">
    <property type="entry name" value="Big_9"/>
    <property type="match status" value="1"/>
</dbReference>
<dbReference type="InterPro" id="IPR052039">
    <property type="entry name" value="Caspase-related_regulators"/>
</dbReference>
<proteinExistence type="predicted"/>
<dbReference type="Gene3D" id="3.40.50.1460">
    <property type="match status" value="1"/>
</dbReference>
<dbReference type="InterPro" id="IPR003646">
    <property type="entry name" value="SH3-like_bac-type"/>
</dbReference>
<dbReference type="InterPro" id="IPR029030">
    <property type="entry name" value="Caspase-like_dom_sf"/>
</dbReference>
<dbReference type="AlphaFoldDB" id="A0A2B8BGD2"/>
<dbReference type="InterPro" id="IPR042095">
    <property type="entry name" value="SUMF_sf"/>
</dbReference>
<dbReference type="SUPFAM" id="SSF56436">
    <property type="entry name" value="C-type lectin-like"/>
    <property type="match status" value="1"/>
</dbReference>
<dbReference type="PANTHER" id="PTHR22576:SF37">
    <property type="entry name" value="MUCOSA-ASSOCIATED LYMPHOID TISSUE LYMPHOMA TRANSLOCATION PROTEIN 1"/>
    <property type="match status" value="1"/>
</dbReference>
<dbReference type="Gene3D" id="3.90.1580.10">
    <property type="entry name" value="paralog of FGE (formylglycine-generating enzyme)"/>
    <property type="match status" value="1"/>
</dbReference>
<feature type="compositionally biased region" description="Polar residues" evidence="1">
    <location>
        <begin position="744"/>
        <end position="758"/>
    </location>
</feature>
<gene>
    <name evidence="4" type="ORF">CRT60_10795</name>
</gene>
<dbReference type="InterPro" id="IPR005532">
    <property type="entry name" value="SUMF_dom"/>
</dbReference>
<evidence type="ECO:0000259" key="3">
    <source>
        <dbReference type="PROSITE" id="PS50208"/>
    </source>
</evidence>
<dbReference type="InterPro" id="IPR016187">
    <property type="entry name" value="CTDL_fold"/>
</dbReference>
<sequence>MVCFLPSMAGCRQFPKSIRTAIRYAPQASPVSRLVACDRPRSAAPLCTGTEAGMVKPVGPCRTMVAVLLLLLAAGLLALMGLGGGALAAGPAATGPATTGQTPAGAAAESRLALVIGVSNYRNAPELVNPRNDAKAIGEALRALNFTVDEQYDLDARGFATALRQFGLKASQADVAVIFYAGHGIQVNGVNYLLPADAQLERERDLVYEAIPLNLPMGELAGARKLGILILDACRNNPFVDRLTRSGSNRNQAHPGFGSVDDTPSDTLVAMATRADQLAEDGTGDHSPFSAALLQHLQTPGLELSLFFRNVRDTVKQATNGRQEPFVYGSLGATPFYFNPRPPNRPPVLGELRALTVLDRAGAEPLGAGKPTDPDDDQMYARVTGLPRGGTVRVGERSVLIGDYLTVEQLAATSFKPDGSFRGDAGAFEFLVADGRGGMTTGAVPVTIKPSNQPPAVVAERKLRVAGNPMGIDAPSDPDGDPLTVTVTAVPERGSVHNGAAVVKSGDRLTVQALTGLTFDPEAAAPGPAGTLRYSVDDGRGGTATASVGVEIAAPGSAPVAELEDSLWKRIQSSKEPGDFQAFLQLFGSGNYAPLARRQLEALKLAGKPAEPPPKAEAKPEAAMGPGLEPAEPGRYTVMADGILRATPANGGARVGRVARGAAVQVLGRVPEGGWYRIALEDGTQGFVAAALLKREALPAPVQAAAPPPAEPQVAATVPPAAPQSAAPAAPSTAPSTTPSGPTNGTARNHGSGNSFQDCPTCPVLVRVPAGTFMMGNDKGDPSERPVHRVTIAKPFALGMYEVTVGEWRACIQEGGCTDMPRMTNPTDGTPVHNLHWQDAQAYVAWLSRKTGQRYRLPSEAEWEFAARAGTTTPYWWGAEEGNHADCDDCGGPHEHLTPAAAGSYKANPLGLHDMNGGVAEWVADCWNKNYQGAPADGSAWTQGNCRKRVLRGGSWRDKLEAINGTMRNSYDIDVRYLTNGFRVAREVN</sequence>
<reference evidence="5" key="1">
    <citation type="submission" date="2017-10" db="EMBL/GenBank/DDBJ databases">
        <authorList>
            <person name="Kravchenko I.K."/>
            <person name="Grouzdev D.S."/>
        </authorList>
    </citation>
    <scope>NUCLEOTIDE SEQUENCE [LARGE SCALE GENOMIC DNA]</scope>
    <source>
        <strain evidence="5">B2</strain>
    </source>
</reference>
<dbReference type="Pfam" id="PF03781">
    <property type="entry name" value="FGE-sulfatase"/>
    <property type="match status" value="1"/>
</dbReference>
<dbReference type="Proteomes" id="UP000225379">
    <property type="component" value="Unassembled WGS sequence"/>
</dbReference>
<feature type="region of interest" description="Disordered" evidence="1">
    <location>
        <begin position="245"/>
        <end position="265"/>
    </location>
</feature>
<feature type="compositionally biased region" description="Low complexity" evidence="1">
    <location>
        <begin position="712"/>
        <end position="743"/>
    </location>
</feature>